<evidence type="ECO:0008006" key="6">
    <source>
        <dbReference type="Google" id="ProtNLM"/>
    </source>
</evidence>
<dbReference type="PANTHER" id="PTHR48051:SF1">
    <property type="entry name" value="RAS SUPPRESSOR PROTEIN 1"/>
    <property type="match status" value="1"/>
</dbReference>
<feature type="region of interest" description="Disordered" evidence="3">
    <location>
        <begin position="1"/>
        <end position="63"/>
    </location>
</feature>
<keyword evidence="5" id="KW-1185">Reference proteome</keyword>
<protein>
    <recommendedName>
        <fullName evidence="6">L domain-like protein</fullName>
    </recommendedName>
</protein>
<dbReference type="SMART" id="SM00369">
    <property type="entry name" value="LRR_TYP"/>
    <property type="match status" value="2"/>
</dbReference>
<dbReference type="SUPFAM" id="SSF52075">
    <property type="entry name" value="Outer arm dynein light chain 1"/>
    <property type="match status" value="1"/>
</dbReference>
<dbReference type="Proteomes" id="UP001140094">
    <property type="component" value="Unassembled WGS sequence"/>
</dbReference>
<dbReference type="InterPro" id="IPR001611">
    <property type="entry name" value="Leu-rich_rpt"/>
</dbReference>
<evidence type="ECO:0000256" key="2">
    <source>
        <dbReference type="ARBA" id="ARBA00022737"/>
    </source>
</evidence>
<organism evidence="4 5">
    <name type="scientific">Coemansia guatemalensis</name>
    <dbReference type="NCBI Taxonomy" id="2761395"/>
    <lineage>
        <taxon>Eukaryota</taxon>
        <taxon>Fungi</taxon>
        <taxon>Fungi incertae sedis</taxon>
        <taxon>Zoopagomycota</taxon>
        <taxon>Kickxellomycotina</taxon>
        <taxon>Kickxellomycetes</taxon>
        <taxon>Kickxellales</taxon>
        <taxon>Kickxellaceae</taxon>
        <taxon>Coemansia</taxon>
    </lineage>
</organism>
<evidence type="ECO:0000313" key="5">
    <source>
        <dbReference type="Proteomes" id="UP001140094"/>
    </source>
</evidence>
<name>A0A9W8I1H0_9FUNG</name>
<sequence length="439" mass="48522">MSSPEQNMLPRTPPRRPAPQMLGARNASMGDFPSRSPEAHRRMLQRAHSLESPHAVTRSPPQMPQTTPVAAFGMGSPPATAVAAASVPGYHFSPRRKRVVGLDSPASPRRMRRRLFFADYMDDPAAPEDQGRRREQRRMASETALEVIREAVEAGDAHVDLSDLDLETVPDELAELKDLVVLAPSHSLVTDLQLTMSTNALRCFPLAVCELTNLTTLIISHNCITHLPPEIGNLVNLRELSVAHNRLRRLPLELARLTRLQTLSVFPNPFVDPPPPFVENADTQKCLSFDATLYRRLRCEYPPPREIWPFRVHLSDGGVPRLADLAARQLSRAQLIALKHKLAQCLDNARPALGRIIGSAFETSDSSSGGVLTALKAQHLILPVGHLCAHCEQWFLTPAVELTVWAPFSILTRPAPFVVRLCSRSCLYSTTLAGILVQP</sequence>
<dbReference type="AlphaFoldDB" id="A0A9W8I1H0"/>
<gene>
    <name evidence="4" type="ORF">H4R20_000256</name>
</gene>
<dbReference type="PROSITE" id="PS51450">
    <property type="entry name" value="LRR"/>
    <property type="match status" value="2"/>
</dbReference>
<dbReference type="InterPro" id="IPR032675">
    <property type="entry name" value="LRR_dom_sf"/>
</dbReference>
<dbReference type="InterPro" id="IPR003591">
    <property type="entry name" value="Leu-rich_rpt_typical-subtyp"/>
</dbReference>
<dbReference type="PANTHER" id="PTHR48051">
    <property type="match status" value="1"/>
</dbReference>
<keyword evidence="2" id="KW-0677">Repeat</keyword>
<dbReference type="Gene3D" id="3.80.10.10">
    <property type="entry name" value="Ribonuclease Inhibitor"/>
    <property type="match status" value="1"/>
</dbReference>
<dbReference type="Pfam" id="PF13855">
    <property type="entry name" value="LRR_8"/>
    <property type="match status" value="1"/>
</dbReference>
<dbReference type="InterPro" id="IPR050216">
    <property type="entry name" value="LRR_domain-containing"/>
</dbReference>
<proteinExistence type="predicted"/>
<dbReference type="EMBL" id="JANBUO010000006">
    <property type="protein sequence ID" value="KAJ2809261.1"/>
    <property type="molecule type" value="Genomic_DNA"/>
</dbReference>
<reference evidence="4" key="1">
    <citation type="submission" date="2022-07" db="EMBL/GenBank/DDBJ databases">
        <title>Phylogenomic reconstructions and comparative analyses of Kickxellomycotina fungi.</title>
        <authorList>
            <person name="Reynolds N.K."/>
            <person name="Stajich J.E."/>
            <person name="Barry K."/>
            <person name="Grigoriev I.V."/>
            <person name="Crous P."/>
            <person name="Smith M.E."/>
        </authorList>
    </citation>
    <scope>NUCLEOTIDE SEQUENCE</scope>
    <source>
        <strain evidence="4">NRRL 1565</strain>
    </source>
</reference>
<evidence type="ECO:0000256" key="3">
    <source>
        <dbReference type="SAM" id="MobiDB-lite"/>
    </source>
</evidence>
<evidence type="ECO:0000313" key="4">
    <source>
        <dbReference type="EMBL" id="KAJ2809261.1"/>
    </source>
</evidence>
<evidence type="ECO:0000256" key="1">
    <source>
        <dbReference type="ARBA" id="ARBA00022614"/>
    </source>
</evidence>
<keyword evidence="1" id="KW-0433">Leucine-rich repeat</keyword>
<accession>A0A9W8I1H0</accession>
<comment type="caution">
    <text evidence="4">The sequence shown here is derived from an EMBL/GenBank/DDBJ whole genome shotgun (WGS) entry which is preliminary data.</text>
</comment>
<dbReference type="GO" id="GO:0005737">
    <property type="term" value="C:cytoplasm"/>
    <property type="evidence" value="ECO:0007669"/>
    <property type="project" value="TreeGrafter"/>
</dbReference>
<dbReference type="OrthoDB" id="660555at2759"/>